<keyword evidence="5" id="KW-1185">Reference proteome</keyword>
<protein>
    <recommendedName>
        <fullName evidence="2">C2H2-type domain-containing protein</fullName>
    </recommendedName>
</protein>
<feature type="domain" description="C2H2-type" evidence="2">
    <location>
        <begin position="908"/>
        <end position="939"/>
    </location>
</feature>
<name>A0A815RGY1_ADIRI</name>
<dbReference type="OrthoDB" id="5988132at2759"/>
<dbReference type="GO" id="GO:0008270">
    <property type="term" value="F:zinc ion binding"/>
    <property type="evidence" value="ECO:0007669"/>
    <property type="project" value="UniProtKB-KW"/>
</dbReference>
<dbReference type="EMBL" id="CAJNOR010007821">
    <property type="protein sequence ID" value="CAF1623844.1"/>
    <property type="molecule type" value="Genomic_DNA"/>
</dbReference>
<keyword evidence="1" id="KW-0862">Zinc</keyword>
<keyword evidence="1" id="KW-0863">Zinc-finger</keyword>
<dbReference type="PROSITE" id="PS50157">
    <property type="entry name" value="ZINC_FINGER_C2H2_2"/>
    <property type="match status" value="1"/>
</dbReference>
<proteinExistence type="predicted"/>
<dbReference type="EMBL" id="CAJNOJ010000531">
    <property type="protein sequence ID" value="CAF1477448.1"/>
    <property type="molecule type" value="Genomic_DNA"/>
</dbReference>
<evidence type="ECO:0000259" key="2">
    <source>
        <dbReference type="PROSITE" id="PS50157"/>
    </source>
</evidence>
<evidence type="ECO:0000313" key="5">
    <source>
        <dbReference type="Proteomes" id="UP000663828"/>
    </source>
</evidence>
<evidence type="ECO:0000313" key="3">
    <source>
        <dbReference type="EMBL" id="CAF1477448.1"/>
    </source>
</evidence>
<reference evidence="3" key="1">
    <citation type="submission" date="2021-02" db="EMBL/GenBank/DDBJ databases">
        <authorList>
            <person name="Nowell W R."/>
        </authorList>
    </citation>
    <scope>NUCLEOTIDE SEQUENCE</scope>
</reference>
<evidence type="ECO:0000313" key="6">
    <source>
        <dbReference type="Proteomes" id="UP000663852"/>
    </source>
</evidence>
<accession>A0A815RGY1</accession>
<keyword evidence="1" id="KW-0479">Metal-binding</keyword>
<evidence type="ECO:0000256" key="1">
    <source>
        <dbReference type="PROSITE-ProRule" id="PRU00042"/>
    </source>
</evidence>
<dbReference type="PANTHER" id="PTHR33845:SF1">
    <property type="entry name" value="C2H2-TYPE DOMAIN-CONTAINING PROTEIN"/>
    <property type="match status" value="1"/>
</dbReference>
<dbReference type="PROSITE" id="PS00028">
    <property type="entry name" value="ZINC_FINGER_C2H2_1"/>
    <property type="match status" value="1"/>
</dbReference>
<dbReference type="InterPro" id="IPR013087">
    <property type="entry name" value="Znf_C2H2_type"/>
</dbReference>
<dbReference type="AlphaFoldDB" id="A0A815RGY1"/>
<dbReference type="PANTHER" id="PTHR33845">
    <property type="entry name" value="C2H2-TYPE DOMAIN-CONTAINING PROTEIN"/>
    <property type="match status" value="1"/>
</dbReference>
<sequence length="1125" mass="128771">MRERNCLLTDRHICSVDLTSLYNLRYKQINAKCFPGVKSLIELILLNGDRFYQQRLSLYSTYICSNHLQAVSKEYSVSSYRKCWLCASLNKPLPNKSERNISPSQALTIYESFGFHHSYGKTICSTCRHLVSTHSNANRIAKHESIFKWILDCEISDDEYDDDIRSDLYEYPMMHSSPESVDYNSAIELHKEKRSVLNQFLKLCGSQRVVRTTHNYDDLKRQSKANFLTSARHLFQHIIQFLVTENSTDFTDELFSSNDASDKKLYDRQLVPVMNGIAEAYNNAEDTSTKRSILSIVAPKVKFSLLESFIPGLTHYRFTAARLHAANKHAGAIVTKPRRVIYRYEIEQVDHFIDFILSNYICTDIPFGERTMALSDGTKLLVPDTIRNYNSTRVIEQYYKYGGELFPDLPLLHDSTLFKILKACKASTRRAVAGLNYFVANGTEAFDELFELVNSLNLDSNDQRRIQGGLKRGKQYLKTDFKLNVVRNSHVPDYCICYSLNDPMSDEFSEPCKDHNHDQVCAECTYLAQTLQDIHQTIVDSTTDVEEVPRKLHTFNLACDNIQAWKCHQLRSVNQDLGRDCILNIIGEDAVYLNLDFAMKWLPAKYREPQTDFFGKRGISWHITVVSRKKESQSNVTNINSESAQESNMAISGCEQDLTDEEGVDPHDLHSSSLKDFDHTVFVHVFDQCVQDSNLVVAIIADVLFRLKAYDPSIEQACLRTDNAACYHSALTVLSMPTVSDQSKISIRRLDFADPQGGKGSSDRFAAVIKSHVRRYLNEKHDVTNAEEFVEACRSYGGVKNVNVVQCKFTPTVQPMKFKFNNIRKFRNFCYERHGIRAFRAWSVGEGQLFPYHKLLPGTVKIGLMELINPSQLIVFGSTIQTSISAKTSRDSKTIDHLSTNDNNNNPFQCPEEGCVHSFFKYGNLMRHLAIGDHRKEPERFTLIDTAKKLYHAKLLTAENKRMIPLSVESITFDSSNFDEVSALEMGWGLPTARAPIRYTIKQKQFLQEKFNDGLVNGRFWKPETVAKAMQQLKAGNGKYVFAPNEWLTTSQIRSYFSRMKKNQTQTTEQSFSTTRAIPTFLDLEGDNEEDIDEESYAEEFFKDDTAIQEAVERDTFLKEASRST</sequence>
<evidence type="ECO:0000313" key="4">
    <source>
        <dbReference type="EMBL" id="CAF1623844.1"/>
    </source>
</evidence>
<gene>
    <name evidence="3" type="ORF">EDS130_LOCUS41210</name>
    <name evidence="4" type="ORF">XAT740_LOCUS50627</name>
</gene>
<comment type="caution">
    <text evidence="3">The sequence shown here is derived from an EMBL/GenBank/DDBJ whole genome shotgun (WGS) entry which is preliminary data.</text>
</comment>
<dbReference type="Proteomes" id="UP000663852">
    <property type="component" value="Unassembled WGS sequence"/>
</dbReference>
<dbReference type="Proteomes" id="UP000663828">
    <property type="component" value="Unassembled WGS sequence"/>
</dbReference>
<organism evidence="3 6">
    <name type="scientific">Adineta ricciae</name>
    <name type="common">Rotifer</name>
    <dbReference type="NCBI Taxonomy" id="249248"/>
    <lineage>
        <taxon>Eukaryota</taxon>
        <taxon>Metazoa</taxon>
        <taxon>Spiralia</taxon>
        <taxon>Gnathifera</taxon>
        <taxon>Rotifera</taxon>
        <taxon>Eurotatoria</taxon>
        <taxon>Bdelloidea</taxon>
        <taxon>Adinetida</taxon>
        <taxon>Adinetidae</taxon>
        <taxon>Adineta</taxon>
    </lineage>
</organism>